<reference evidence="17 18" key="1">
    <citation type="submission" date="2019-03" db="EMBL/GenBank/DDBJ databases">
        <title>Genomic Encyclopedia of Type Strains, Phase IV (KMG-IV): sequencing the most valuable type-strain genomes for metagenomic binning, comparative biology and taxonomic classification.</title>
        <authorList>
            <person name="Goeker M."/>
        </authorList>
    </citation>
    <scope>NUCLEOTIDE SEQUENCE [LARGE SCALE GENOMIC DNA]</scope>
    <source>
        <strain evidence="17 18">DSM 100309</strain>
    </source>
</reference>
<dbReference type="InterPro" id="IPR037068">
    <property type="entry name" value="DNA_primase_core_N_sf"/>
</dbReference>
<dbReference type="GO" id="GO:0006269">
    <property type="term" value="P:DNA replication, synthesis of primer"/>
    <property type="evidence" value="ECO:0007669"/>
    <property type="project" value="UniProtKB-UniRule"/>
</dbReference>
<keyword evidence="10 12" id="KW-0238">DNA-binding</keyword>
<dbReference type="SMART" id="SM00400">
    <property type="entry name" value="ZnF_CHCC"/>
    <property type="match status" value="1"/>
</dbReference>
<dbReference type="Pfam" id="PF13155">
    <property type="entry name" value="Toprim_2"/>
    <property type="match status" value="1"/>
</dbReference>
<dbReference type="GO" id="GO:0003677">
    <property type="term" value="F:DNA binding"/>
    <property type="evidence" value="ECO:0007669"/>
    <property type="project" value="UniProtKB-KW"/>
</dbReference>
<dbReference type="AlphaFoldDB" id="A0A4V6P3T3"/>
<dbReference type="InterPro" id="IPR002694">
    <property type="entry name" value="Znf_CHC2"/>
</dbReference>
<evidence type="ECO:0000256" key="10">
    <source>
        <dbReference type="ARBA" id="ARBA00023125"/>
    </source>
</evidence>
<dbReference type="Pfam" id="PF10410">
    <property type="entry name" value="DnaB_bind"/>
    <property type="match status" value="1"/>
</dbReference>
<evidence type="ECO:0000256" key="1">
    <source>
        <dbReference type="ARBA" id="ARBA00022478"/>
    </source>
</evidence>
<dbReference type="InterPro" id="IPR034151">
    <property type="entry name" value="TOPRIM_DnaG_bac"/>
</dbReference>
<comment type="catalytic activity">
    <reaction evidence="12">
        <text>ssDNA + n NTP = ssDNA/pppN(pN)n-1 hybrid + (n-1) diphosphate.</text>
        <dbReference type="EC" id="2.7.7.101"/>
    </reaction>
</comment>
<comment type="function">
    <text evidence="12 13">RNA polymerase that catalyzes the synthesis of short RNA molecules used as primers for DNA polymerase during DNA replication.</text>
</comment>
<dbReference type="InterPro" id="IPR030846">
    <property type="entry name" value="DnaG_bac"/>
</dbReference>
<dbReference type="RefSeq" id="WP_124944865.1">
    <property type="nucleotide sequence ID" value="NZ_BHVT01000003.1"/>
</dbReference>
<dbReference type="InterPro" id="IPR013173">
    <property type="entry name" value="DNA_primase_DnaG_DnaB-bd_dom"/>
</dbReference>
<evidence type="ECO:0000256" key="12">
    <source>
        <dbReference type="HAMAP-Rule" id="MF_00974"/>
    </source>
</evidence>
<evidence type="ECO:0000256" key="4">
    <source>
        <dbReference type="ARBA" id="ARBA00022695"/>
    </source>
</evidence>
<dbReference type="SUPFAM" id="SSF57783">
    <property type="entry name" value="Zinc beta-ribbon"/>
    <property type="match status" value="1"/>
</dbReference>
<evidence type="ECO:0000256" key="6">
    <source>
        <dbReference type="ARBA" id="ARBA00022723"/>
    </source>
</evidence>
<dbReference type="Gene3D" id="3.40.1360.10">
    <property type="match status" value="1"/>
</dbReference>
<dbReference type="Gene3D" id="1.20.50.20">
    <property type="entry name" value="DnaG, RNA polymerase domain, helical bundle"/>
    <property type="match status" value="1"/>
</dbReference>
<dbReference type="PIRSF" id="PIRSF002811">
    <property type="entry name" value="DnaG"/>
    <property type="match status" value="1"/>
</dbReference>
<dbReference type="NCBIfam" id="TIGR01391">
    <property type="entry name" value="dnaG"/>
    <property type="match status" value="1"/>
</dbReference>
<dbReference type="FunFam" id="3.40.1360.10:FF:000002">
    <property type="entry name" value="DNA primase"/>
    <property type="match status" value="1"/>
</dbReference>
<proteinExistence type="inferred from homology"/>
<comment type="caution">
    <text evidence="17">The sequence shown here is derived from an EMBL/GenBank/DDBJ whole genome shotgun (WGS) entry which is preliminary data.</text>
</comment>
<keyword evidence="18" id="KW-1185">Reference proteome</keyword>
<evidence type="ECO:0000256" key="9">
    <source>
        <dbReference type="ARBA" id="ARBA00022842"/>
    </source>
</evidence>
<name>A0A4V6P3T3_9PROT</name>
<dbReference type="Gene3D" id="1.10.860.10">
    <property type="entry name" value="DNAb Helicase, Chain A"/>
    <property type="match status" value="1"/>
</dbReference>
<dbReference type="OrthoDB" id="9803773at2"/>
<dbReference type="GO" id="GO:1990077">
    <property type="term" value="C:primosome complex"/>
    <property type="evidence" value="ECO:0007669"/>
    <property type="project" value="UniProtKB-KW"/>
</dbReference>
<keyword evidence="6 12" id="KW-0479">Metal-binding</keyword>
<keyword evidence="11 12" id="KW-0804">Transcription</keyword>
<protein>
    <recommendedName>
        <fullName evidence="12 13">DNA primase</fullName>
        <ecNumber evidence="12">2.7.7.101</ecNumber>
    </recommendedName>
</protein>
<keyword evidence="4 12" id="KW-0548">Nucleotidyltransferase</keyword>
<dbReference type="InterPro" id="IPR006295">
    <property type="entry name" value="DNA_primase_DnaG"/>
</dbReference>
<accession>A0A4V6P3T3</accession>
<evidence type="ECO:0000256" key="3">
    <source>
        <dbReference type="ARBA" id="ARBA00022679"/>
    </source>
</evidence>
<dbReference type="Pfam" id="PF08275">
    <property type="entry name" value="DNAG_N"/>
    <property type="match status" value="1"/>
</dbReference>
<keyword evidence="5 12" id="KW-0235">DNA replication</keyword>
<evidence type="ECO:0000256" key="11">
    <source>
        <dbReference type="ARBA" id="ARBA00023163"/>
    </source>
</evidence>
<dbReference type="HAMAP" id="MF_00974">
    <property type="entry name" value="DNA_primase_DnaG"/>
    <property type="match status" value="1"/>
</dbReference>
<dbReference type="Pfam" id="PF01807">
    <property type="entry name" value="Zn_ribbon_DnaG"/>
    <property type="match status" value="1"/>
</dbReference>
<evidence type="ECO:0000256" key="13">
    <source>
        <dbReference type="PIRNR" id="PIRNR002811"/>
    </source>
</evidence>
<dbReference type="EC" id="2.7.7.101" evidence="12"/>
<comment type="cofactor">
    <cofactor evidence="12 13 14">
        <name>Zn(2+)</name>
        <dbReference type="ChEBI" id="CHEBI:29105"/>
    </cofactor>
    <text evidence="12 13 14">Binds 1 zinc ion per monomer.</text>
</comment>
<dbReference type="InterPro" id="IPR050219">
    <property type="entry name" value="DnaG_primase"/>
</dbReference>
<evidence type="ECO:0000313" key="17">
    <source>
        <dbReference type="EMBL" id="TCV82979.1"/>
    </source>
</evidence>
<keyword evidence="3 12" id="KW-0808">Transferase</keyword>
<dbReference type="PROSITE" id="PS50880">
    <property type="entry name" value="TOPRIM"/>
    <property type="match status" value="1"/>
</dbReference>
<dbReference type="CDD" id="cd03364">
    <property type="entry name" value="TOPRIM_DnaG_primases"/>
    <property type="match status" value="1"/>
</dbReference>
<dbReference type="SMART" id="SM00766">
    <property type="entry name" value="DnaG_DnaB_bind"/>
    <property type="match status" value="1"/>
</dbReference>
<feature type="region of interest" description="Disordered" evidence="15">
    <location>
        <begin position="429"/>
        <end position="461"/>
    </location>
</feature>
<dbReference type="GO" id="GO:0000428">
    <property type="term" value="C:DNA-directed RNA polymerase complex"/>
    <property type="evidence" value="ECO:0007669"/>
    <property type="project" value="UniProtKB-KW"/>
</dbReference>
<keyword evidence="7 12" id="KW-0863">Zinc-finger</keyword>
<dbReference type="GO" id="GO:0005737">
    <property type="term" value="C:cytoplasm"/>
    <property type="evidence" value="ECO:0007669"/>
    <property type="project" value="TreeGrafter"/>
</dbReference>
<feature type="compositionally biased region" description="Polar residues" evidence="15">
    <location>
        <begin position="431"/>
        <end position="444"/>
    </location>
</feature>
<evidence type="ECO:0000256" key="15">
    <source>
        <dbReference type="SAM" id="MobiDB-lite"/>
    </source>
</evidence>
<dbReference type="InterPro" id="IPR016136">
    <property type="entry name" value="DNA_helicase_N/primase_C"/>
</dbReference>
<dbReference type="Gene3D" id="3.90.980.10">
    <property type="entry name" value="DNA primase, catalytic core, N-terminal domain"/>
    <property type="match status" value="1"/>
</dbReference>
<dbReference type="GO" id="GO:0003899">
    <property type="term" value="F:DNA-directed RNA polymerase activity"/>
    <property type="evidence" value="ECO:0007669"/>
    <property type="project" value="UniProtKB-UniRule"/>
</dbReference>
<dbReference type="GO" id="GO:0008270">
    <property type="term" value="F:zinc ion binding"/>
    <property type="evidence" value="ECO:0007669"/>
    <property type="project" value="UniProtKB-UniRule"/>
</dbReference>
<dbReference type="SMART" id="SM00493">
    <property type="entry name" value="TOPRIM"/>
    <property type="match status" value="1"/>
</dbReference>
<dbReference type="EMBL" id="SMCO01000017">
    <property type="protein sequence ID" value="TCV82979.1"/>
    <property type="molecule type" value="Genomic_DNA"/>
</dbReference>
<evidence type="ECO:0000256" key="5">
    <source>
        <dbReference type="ARBA" id="ARBA00022705"/>
    </source>
</evidence>
<dbReference type="Pfam" id="PF08278">
    <property type="entry name" value="DnaG_DnaB_bind"/>
    <property type="match status" value="1"/>
</dbReference>
<dbReference type="InterPro" id="IPR019475">
    <property type="entry name" value="DNA_primase_DnaB-bd"/>
</dbReference>
<organism evidence="17 18">
    <name type="scientific">Sulfurirhabdus autotrophica</name>
    <dbReference type="NCBI Taxonomy" id="1706046"/>
    <lineage>
        <taxon>Bacteria</taxon>
        <taxon>Pseudomonadati</taxon>
        <taxon>Pseudomonadota</taxon>
        <taxon>Betaproteobacteria</taxon>
        <taxon>Nitrosomonadales</taxon>
        <taxon>Sulfuricellaceae</taxon>
        <taxon>Sulfurirhabdus</taxon>
    </lineage>
</organism>
<gene>
    <name evidence="12" type="primary">dnaG</name>
    <name evidence="17" type="ORF">EDC63_11714</name>
</gene>
<dbReference type="FunFam" id="3.90.580.10:FF:000001">
    <property type="entry name" value="DNA primase"/>
    <property type="match status" value="1"/>
</dbReference>
<keyword evidence="9" id="KW-0460">Magnesium</keyword>
<comment type="subunit">
    <text evidence="12">Monomer. Interacts with DnaB.</text>
</comment>
<dbReference type="Gene3D" id="3.90.580.10">
    <property type="entry name" value="Zinc finger, CHC2-type domain"/>
    <property type="match status" value="1"/>
</dbReference>
<evidence type="ECO:0000313" key="18">
    <source>
        <dbReference type="Proteomes" id="UP000295367"/>
    </source>
</evidence>
<dbReference type="SUPFAM" id="SSF117023">
    <property type="entry name" value="DNA primase DnaG, C-terminal domain"/>
    <property type="match status" value="1"/>
</dbReference>
<dbReference type="FunFam" id="3.90.980.10:FF:000001">
    <property type="entry name" value="DNA primase"/>
    <property type="match status" value="1"/>
</dbReference>
<dbReference type="SUPFAM" id="SSF56731">
    <property type="entry name" value="DNA primase core"/>
    <property type="match status" value="1"/>
</dbReference>
<dbReference type="InterPro" id="IPR006171">
    <property type="entry name" value="TOPRIM_dom"/>
</dbReference>
<comment type="domain">
    <text evidence="12">Contains an N-terminal zinc-binding domain, a central core domain that contains the primase activity, and a C-terminal DnaB-binding domain.</text>
</comment>
<dbReference type="Proteomes" id="UP000295367">
    <property type="component" value="Unassembled WGS sequence"/>
</dbReference>
<evidence type="ECO:0000256" key="2">
    <source>
        <dbReference type="ARBA" id="ARBA00022515"/>
    </source>
</evidence>
<feature type="zinc finger region" description="CHC2-type" evidence="12 14">
    <location>
        <begin position="37"/>
        <end position="61"/>
    </location>
</feature>
<dbReference type="PANTHER" id="PTHR30313">
    <property type="entry name" value="DNA PRIMASE"/>
    <property type="match status" value="1"/>
</dbReference>
<evidence type="ECO:0000259" key="16">
    <source>
        <dbReference type="PROSITE" id="PS50880"/>
    </source>
</evidence>
<keyword evidence="8 12" id="KW-0862">Zinc</keyword>
<dbReference type="InterPro" id="IPR036977">
    <property type="entry name" value="DNA_primase_Znf_CHC2"/>
</dbReference>
<keyword evidence="1 12" id="KW-0240">DNA-directed RNA polymerase</keyword>
<dbReference type="PANTHER" id="PTHR30313:SF2">
    <property type="entry name" value="DNA PRIMASE"/>
    <property type="match status" value="1"/>
</dbReference>
<evidence type="ECO:0000256" key="7">
    <source>
        <dbReference type="ARBA" id="ARBA00022771"/>
    </source>
</evidence>
<sequence length="597" mass="66223">MIPQSFIQDLLNRVDIVDVVESYIPLKKAGANFAACCPFHGEKTPSFTVSPSKQFYHCFGCGAHGTAISFVMEYAGLGFIEAVKELAGNVGMPVPDEKDDNFSKKVQPETEDLFEIMRQATQYYRSQLKQSETAIDYLKKRGLSGEIAARFGIGYAPGGWQNLTSVFQDYNAKPLVQCGLVIESEEGKRYDRFRDRIMFPIQNQRGMVIGFGGRVLGQGEPKYLNSPETPLFEKGLELYGLPQARKAIRDAGRVLVVEGYMDVVALAQHGVEYAVATLGTATTPMHVQKLLRQSDSVMFCFDGDDAGRRAAWRALENSLGLIVDGKDLSFLFLQQGEDPDSYIRQAGKDGFEKLLQQEALPLSAFLLRELVAKVDMQTQEGRAKLLELARPLQGQIRAPVFGLMLRKRLAELAGISQAELEEVFQVKSDSKTSAPQQQSASMGSNAHRRASVAQPQKLRRKAPSLPRRMLQMLLFQPQLAVEVQGKLPVSDQGEMAALVMLLEILQSSPHVNSTAAVMEQFRSGTYASLLGEIAGEVLDQGSFDVDELKAEFSDGMTQLRTMERNKRLDVLRVKASSQGLSSEEKREFQELAQRLTL</sequence>
<evidence type="ECO:0000256" key="8">
    <source>
        <dbReference type="ARBA" id="ARBA00022833"/>
    </source>
</evidence>
<keyword evidence="2 12" id="KW-0639">Primosome</keyword>
<comment type="similarity">
    <text evidence="12 13">Belongs to the DnaG primase family.</text>
</comment>
<evidence type="ECO:0000256" key="14">
    <source>
        <dbReference type="PIRSR" id="PIRSR002811-1"/>
    </source>
</evidence>
<feature type="domain" description="Toprim" evidence="16">
    <location>
        <begin position="252"/>
        <end position="333"/>
    </location>
</feature>
<dbReference type="InterPro" id="IPR013264">
    <property type="entry name" value="DNAG_N"/>
</dbReference>